<evidence type="ECO:0000256" key="1">
    <source>
        <dbReference type="SAM" id="SignalP"/>
    </source>
</evidence>
<keyword evidence="1" id="KW-0732">Signal</keyword>
<name>A0A3S0GSX2_9BURK</name>
<dbReference type="InterPro" id="IPR007893">
    <property type="entry name" value="Spore_coat_U/FanG"/>
</dbReference>
<feature type="signal peptide" evidence="1">
    <location>
        <begin position="1"/>
        <end position="29"/>
    </location>
</feature>
<evidence type="ECO:0000259" key="2">
    <source>
        <dbReference type="Pfam" id="PF05229"/>
    </source>
</evidence>
<dbReference type="RefSeq" id="WP_093206465.1">
    <property type="nucleotide sequence ID" value="NZ_RXOE01000011.1"/>
</dbReference>
<accession>A0A3S0GSX2</accession>
<comment type="caution">
    <text evidence="3">The sequence shown here is derived from an EMBL/GenBank/DDBJ whole genome shotgun (WGS) entry which is preliminary data.</text>
</comment>
<evidence type="ECO:0000313" key="3">
    <source>
        <dbReference type="EMBL" id="RTQ30803.1"/>
    </source>
</evidence>
<gene>
    <name evidence="3" type="ORF">EJP69_27590</name>
</gene>
<feature type="domain" description="Spore coat protein U/FanG" evidence="2">
    <location>
        <begin position="32"/>
        <end position="168"/>
    </location>
</feature>
<sequence>MNIPRLGGAIATMTAVVALAVLPLQSAQATTATTTFKVTATVLSSCAMSTPDTLAFGSFTPGTALTGSTAFTVQCTYGTTYSLGMSGGTSGSVTARTMTSATATSGYNSLSYGLYKDSTYATNWSNSTTGTDYTGTGSAVTYTVYGKIPAAQYAVAPATDYTDTITLTLTY</sequence>
<protein>
    <submittedName>
        <fullName evidence="3">SCPU domain-containing protein</fullName>
    </submittedName>
</protein>
<reference evidence="3 4" key="1">
    <citation type="submission" date="2018-12" db="EMBL/GenBank/DDBJ databases">
        <title>The genome of Variovorax gossypii DSM 100435.</title>
        <authorList>
            <person name="Gao J."/>
            <person name="Sun J."/>
        </authorList>
    </citation>
    <scope>NUCLEOTIDE SEQUENCE [LARGE SCALE GENOMIC DNA]</scope>
    <source>
        <strain evidence="3 4">DSM 100435</strain>
    </source>
</reference>
<organism evidence="3 4">
    <name type="scientific">Variovorax gossypii</name>
    <dbReference type="NCBI Taxonomy" id="1679495"/>
    <lineage>
        <taxon>Bacteria</taxon>
        <taxon>Pseudomonadati</taxon>
        <taxon>Pseudomonadota</taxon>
        <taxon>Betaproteobacteria</taxon>
        <taxon>Burkholderiales</taxon>
        <taxon>Comamonadaceae</taxon>
        <taxon>Variovorax</taxon>
    </lineage>
</organism>
<proteinExistence type="predicted"/>
<keyword evidence="4" id="KW-1185">Reference proteome</keyword>
<dbReference type="EMBL" id="RXOE01000011">
    <property type="protein sequence ID" value="RTQ30803.1"/>
    <property type="molecule type" value="Genomic_DNA"/>
</dbReference>
<evidence type="ECO:0000313" key="4">
    <source>
        <dbReference type="Proteomes" id="UP000267418"/>
    </source>
</evidence>
<dbReference type="PANTHER" id="PTHR37089">
    <property type="entry name" value="PROTEIN U-RELATED"/>
    <property type="match status" value="1"/>
</dbReference>
<feature type="chain" id="PRO_5018568156" evidence="1">
    <location>
        <begin position="30"/>
        <end position="171"/>
    </location>
</feature>
<dbReference type="AlphaFoldDB" id="A0A3S0GSX2"/>
<dbReference type="Proteomes" id="UP000267418">
    <property type="component" value="Unassembled WGS sequence"/>
</dbReference>
<dbReference type="SMART" id="SM00972">
    <property type="entry name" value="SCPU"/>
    <property type="match status" value="1"/>
</dbReference>
<dbReference type="OrthoDB" id="8859636at2"/>
<dbReference type="Pfam" id="PF05229">
    <property type="entry name" value="SCPU"/>
    <property type="match status" value="1"/>
</dbReference>
<dbReference type="InterPro" id="IPR053167">
    <property type="entry name" value="Spore_coat_component"/>
</dbReference>